<comment type="caution">
    <text evidence="8">The sequence shown here is derived from an EMBL/GenBank/DDBJ whole genome shotgun (WGS) entry which is preliminary data.</text>
</comment>
<dbReference type="InterPro" id="IPR027417">
    <property type="entry name" value="P-loop_NTPase"/>
</dbReference>
<evidence type="ECO:0000256" key="2">
    <source>
        <dbReference type="ARBA" id="ARBA00005417"/>
    </source>
</evidence>
<evidence type="ECO:0000256" key="5">
    <source>
        <dbReference type="ARBA" id="ARBA00022840"/>
    </source>
</evidence>
<dbReference type="SUPFAM" id="SSF52540">
    <property type="entry name" value="P-loop containing nucleoside triphosphate hydrolases"/>
    <property type="match status" value="1"/>
</dbReference>
<dbReference type="GO" id="GO:0015424">
    <property type="term" value="F:ABC-type amino acid transporter activity"/>
    <property type="evidence" value="ECO:0007669"/>
    <property type="project" value="InterPro"/>
</dbReference>
<evidence type="ECO:0000313" key="8">
    <source>
        <dbReference type="EMBL" id="KAA0014142.1"/>
    </source>
</evidence>
<dbReference type="SMART" id="SM00382">
    <property type="entry name" value="AAA"/>
    <property type="match status" value="1"/>
</dbReference>
<evidence type="ECO:0000256" key="3">
    <source>
        <dbReference type="ARBA" id="ARBA00022448"/>
    </source>
</evidence>
<keyword evidence="5 8" id="KW-0067">ATP-binding</keyword>
<evidence type="ECO:0000256" key="1">
    <source>
        <dbReference type="ARBA" id="ARBA00004417"/>
    </source>
</evidence>
<dbReference type="PROSITE" id="PS50893">
    <property type="entry name" value="ABC_TRANSPORTER_2"/>
    <property type="match status" value="1"/>
</dbReference>
<keyword evidence="6" id="KW-0029">Amino-acid transport</keyword>
<evidence type="ECO:0000313" key="9">
    <source>
        <dbReference type="Proteomes" id="UP000486760"/>
    </source>
</evidence>
<evidence type="ECO:0000256" key="6">
    <source>
        <dbReference type="ARBA" id="ARBA00022970"/>
    </source>
</evidence>
<dbReference type="EMBL" id="VTPY01000001">
    <property type="protein sequence ID" value="KAA0014142.1"/>
    <property type="molecule type" value="Genomic_DNA"/>
</dbReference>
<dbReference type="InterPro" id="IPR030679">
    <property type="entry name" value="ABC_ATPase_HisP-typ"/>
</dbReference>
<accession>A0A7V7G2G7</accession>
<dbReference type="InterPro" id="IPR017871">
    <property type="entry name" value="ABC_transporter-like_CS"/>
</dbReference>
<reference evidence="8 9" key="1">
    <citation type="submission" date="2019-08" db="EMBL/GenBank/DDBJ databases">
        <title>Bioinformatics analysis of the strain L3 and L5.</title>
        <authorList>
            <person name="Li X."/>
        </authorList>
    </citation>
    <scope>NUCLEOTIDE SEQUENCE [LARGE SCALE GENOMIC DNA]</scope>
    <source>
        <strain evidence="8 9">L5</strain>
    </source>
</reference>
<dbReference type="AlphaFoldDB" id="A0A7V7G2G7"/>
<organism evidence="8 9">
    <name type="scientific">Billgrantia pellis</name>
    <dbReference type="NCBI Taxonomy" id="2606936"/>
    <lineage>
        <taxon>Bacteria</taxon>
        <taxon>Pseudomonadati</taxon>
        <taxon>Pseudomonadota</taxon>
        <taxon>Gammaproteobacteria</taxon>
        <taxon>Oceanospirillales</taxon>
        <taxon>Halomonadaceae</taxon>
        <taxon>Billgrantia</taxon>
    </lineage>
</organism>
<proteinExistence type="inferred from homology"/>
<evidence type="ECO:0000256" key="4">
    <source>
        <dbReference type="ARBA" id="ARBA00022741"/>
    </source>
</evidence>
<dbReference type="GO" id="GO:0005886">
    <property type="term" value="C:plasma membrane"/>
    <property type="evidence" value="ECO:0007669"/>
    <property type="project" value="UniProtKB-SubCell"/>
</dbReference>
<dbReference type="InterPro" id="IPR003439">
    <property type="entry name" value="ABC_transporter-like_ATP-bd"/>
</dbReference>
<dbReference type="PANTHER" id="PTHR43166">
    <property type="entry name" value="AMINO ACID IMPORT ATP-BINDING PROTEIN"/>
    <property type="match status" value="1"/>
</dbReference>
<dbReference type="RefSeq" id="WP_149326357.1">
    <property type="nucleotide sequence ID" value="NZ_VTPY01000001.1"/>
</dbReference>
<keyword evidence="3" id="KW-0813">Transport</keyword>
<dbReference type="FunFam" id="3.40.50.300:FF:000020">
    <property type="entry name" value="Amino acid ABC transporter ATP-binding component"/>
    <property type="match status" value="1"/>
</dbReference>
<keyword evidence="4" id="KW-0547">Nucleotide-binding</keyword>
<dbReference type="GO" id="GO:0016887">
    <property type="term" value="F:ATP hydrolysis activity"/>
    <property type="evidence" value="ECO:0007669"/>
    <property type="project" value="InterPro"/>
</dbReference>
<keyword evidence="9" id="KW-1185">Reference proteome</keyword>
<dbReference type="GO" id="GO:0005524">
    <property type="term" value="F:ATP binding"/>
    <property type="evidence" value="ECO:0007669"/>
    <property type="project" value="UniProtKB-KW"/>
</dbReference>
<comment type="similarity">
    <text evidence="2">Belongs to the ABC transporter superfamily.</text>
</comment>
<dbReference type="Proteomes" id="UP000486760">
    <property type="component" value="Unassembled WGS sequence"/>
</dbReference>
<gene>
    <name evidence="8" type="ORF">F0A17_00250</name>
</gene>
<name>A0A7V7G2G7_9GAMM</name>
<sequence>MIRIANLVKRFGDNTVLDGIDLKIEQGEIIVVIGPSGTGKSTLLRCINFLERPDAGRLVIGDLDVDVTRASRADILAARRRTAFVFQNYALFAHKTALENIAEGLIVVNRWPKAKAHERAREILRRIGLTDRADAYPASLSGGQQQRVGIGRAMAAQAEVILFDEPTSSLDPEWVEEVLTLMKQLARERQTMLVVTHEMSFARDVADRVVFMEGGRIVEQGPPAQLFNAPRDPRTQDFLRKILAGQPSPQKRLETNVGSVDGRR</sequence>
<dbReference type="InterPro" id="IPR050086">
    <property type="entry name" value="MetN_ABC_transporter-like"/>
</dbReference>
<comment type="subcellular location">
    <subcellularLocation>
        <location evidence="1">Cell inner membrane</location>
        <topology evidence="1">Peripheral membrane protein</topology>
    </subcellularLocation>
</comment>
<dbReference type="CDD" id="cd03262">
    <property type="entry name" value="ABC_HisP_GlnQ"/>
    <property type="match status" value="1"/>
</dbReference>
<dbReference type="InterPro" id="IPR003593">
    <property type="entry name" value="AAA+_ATPase"/>
</dbReference>
<feature type="domain" description="ABC transporter" evidence="7">
    <location>
        <begin position="2"/>
        <end position="239"/>
    </location>
</feature>
<dbReference type="PANTHER" id="PTHR43166:SF15">
    <property type="entry name" value="HISTIDINE TRANSPORT ATP-BINDING PROTEIN HISP"/>
    <property type="match status" value="1"/>
</dbReference>
<dbReference type="PROSITE" id="PS00211">
    <property type="entry name" value="ABC_TRANSPORTER_1"/>
    <property type="match status" value="1"/>
</dbReference>
<dbReference type="Pfam" id="PF00005">
    <property type="entry name" value="ABC_tran"/>
    <property type="match status" value="1"/>
</dbReference>
<evidence type="ECO:0000259" key="7">
    <source>
        <dbReference type="PROSITE" id="PS50893"/>
    </source>
</evidence>
<dbReference type="Gene3D" id="3.40.50.300">
    <property type="entry name" value="P-loop containing nucleotide triphosphate hydrolases"/>
    <property type="match status" value="1"/>
</dbReference>
<protein>
    <submittedName>
        <fullName evidence="8">Amino acid ABC transporter ATP-binding protein</fullName>
    </submittedName>
</protein>
<dbReference type="PIRSF" id="PIRSF039085">
    <property type="entry name" value="ABC_ATPase_HisP"/>
    <property type="match status" value="1"/>
</dbReference>